<accession>B3ENT8</accession>
<dbReference type="Pfam" id="PF00106">
    <property type="entry name" value="adh_short"/>
    <property type="match status" value="1"/>
</dbReference>
<organism evidence="2">
    <name type="scientific">Chlorobium phaeobacteroides (strain BS1)</name>
    <dbReference type="NCBI Taxonomy" id="331678"/>
    <lineage>
        <taxon>Bacteria</taxon>
        <taxon>Pseudomonadati</taxon>
        <taxon>Chlorobiota</taxon>
        <taxon>Chlorobiia</taxon>
        <taxon>Chlorobiales</taxon>
        <taxon>Chlorobiaceae</taxon>
        <taxon>Chlorobium/Pelodictyon group</taxon>
        <taxon>Chlorobium</taxon>
    </lineage>
</organism>
<dbReference type="PANTHER" id="PTHR43157:SF31">
    <property type="entry name" value="PHOSPHATIDYLINOSITOL-GLYCAN BIOSYNTHESIS CLASS F PROTEIN"/>
    <property type="match status" value="1"/>
</dbReference>
<dbReference type="GO" id="GO:0016491">
    <property type="term" value="F:oxidoreductase activity"/>
    <property type="evidence" value="ECO:0007669"/>
    <property type="project" value="UniProtKB-KW"/>
</dbReference>
<dbReference type="HOGENOM" id="CLU_010194_44_2_10"/>
<gene>
    <name evidence="2" type="ordered locus">Cphamn1_0763</name>
</gene>
<protein>
    <submittedName>
        <fullName evidence="2">Short-chain dehydrogenase/reductase SDR</fullName>
    </submittedName>
</protein>
<reference evidence="2" key="1">
    <citation type="submission" date="2008-06" db="EMBL/GenBank/DDBJ databases">
        <title>Complete sequence of Chlorobium phaeobacteroides BS1.</title>
        <authorList>
            <consortium name="US DOE Joint Genome Institute"/>
            <person name="Lucas S."/>
            <person name="Copeland A."/>
            <person name="Lapidus A."/>
            <person name="Glavina del Rio T."/>
            <person name="Dalin E."/>
            <person name="Tice H."/>
            <person name="Bruce D."/>
            <person name="Goodwin L."/>
            <person name="Pitluck S."/>
            <person name="Schmutz J."/>
            <person name="Larimer F."/>
            <person name="Land M."/>
            <person name="Hauser L."/>
            <person name="Kyrpides N."/>
            <person name="Ovchinnikova G."/>
            <person name="Li T."/>
            <person name="Liu Z."/>
            <person name="Zhao F."/>
            <person name="Overmann J."/>
            <person name="Bryant D.A."/>
            <person name="Richardson P."/>
        </authorList>
    </citation>
    <scope>NUCLEOTIDE SEQUENCE [LARGE SCALE GENOMIC DNA]</scope>
    <source>
        <strain evidence="2">BS1</strain>
    </source>
</reference>
<dbReference type="NCBIfam" id="NF004846">
    <property type="entry name" value="PRK06197.1"/>
    <property type="match status" value="1"/>
</dbReference>
<evidence type="ECO:0000313" key="2">
    <source>
        <dbReference type="EMBL" id="ACE03715.1"/>
    </source>
</evidence>
<dbReference type="InterPro" id="IPR036291">
    <property type="entry name" value="NAD(P)-bd_dom_sf"/>
</dbReference>
<dbReference type="EMBL" id="CP001101">
    <property type="protein sequence ID" value="ACE03715.1"/>
    <property type="molecule type" value="Genomic_DNA"/>
</dbReference>
<dbReference type="STRING" id="331678.Cphamn1_0763"/>
<dbReference type="CDD" id="cd05327">
    <property type="entry name" value="retinol-DH_like_SDR_c_like"/>
    <property type="match status" value="1"/>
</dbReference>
<sequence length="316" mass="35011">MSFVNALCFQGRTLMTMAKKEQWDTRLMLDQSGKVAIVTGATSGLGYETARALAGKGARVIIAARDTAKGESAKEKLKKEYPEADVAVMKLDLADLQSVRKFSDDFSKRYSRLDLLINNAGVMAPPHGKTADGFELQFGTNHLGHFALTILLLEMLKKVPGSRVVTVSSGAHAFGMLDFDDLNWEKRKYNKWQAYGDSKLANLYFTRELQRLLDQAGVNVFSVAAHPGWAATELQRYQGWLVLLNSFFAQPPGMGALPTLYAATAPDVHGGDFFGPDGFGEMRGYPVKVQSSRRSRDMDAARKLWEVSEKMTGIRW</sequence>
<dbReference type="eggNOG" id="COG1028">
    <property type="taxonomic scope" value="Bacteria"/>
</dbReference>
<dbReference type="KEGG" id="cpb:Cphamn1_0763"/>
<proteinExistence type="predicted"/>
<dbReference type="Gene3D" id="3.40.50.720">
    <property type="entry name" value="NAD(P)-binding Rossmann-like Domain"/>
    <property type="match status" value="1"/>
</dbReference>
<name>B3ENT8_CHLPB</name>
<dbReference type="SUPFAM" id="SSF51735">
    <property type="entry name" value="NAD(P)-binding Rossmann-fold domains"/>
    <property type="match status" value="1"/>
</dbReference>
<dbReference type="InterPro" id="IPR002347">
    <property type="entry name" value="SDR_fam"/>
</dbReference>
<dbReference type="AlphaFoldDB" id="B3ENT8"/>
<keyword evidence="1" id="KW-0560">Oxidoreductase</keyword>
<dbReference type="PANTHER" id="PTHR43157">
    <property type="entry name" value="PHOSPHATIDYLINOSITOL-GLYCAN BIOSYNTHESIS CLASS F PROTEIN-RELATED"/>
    <property type="match status" value="1"/>
</dbReference>
<evidence type="ECO:0000256" key="1">
    <source>
        <dbReference type="ARBA" id="ARBA00023002"/>
    </source>
</evidence>
<dbReference type="PRINTS" id="PR00081">
    <property type="entry name" value="GDHRDH"/>
</dbReference>